<dbReference type="SUPFAM" id="SSF48452">
    <property type="entry name" value="TPR-like"/>
    <property type="match status" value="1"/>
</dbReference>
<dbReference type="SMART" id="SM00028">
    <property type="entry name" value="TPR"/>
    <property type="match status" value="3"/>
</dbReference>
<feature type="repeat" description="TPR" evidence="1">
    <location>
        <begin position="95"/>
        <end position="128"/>
    </location>
</feature>
<accession>A0A081DDF5</accession>
<evidence type="ECO:0000313" key="2">
    <source>
        <dbReference type="EMBL" id="GAK76951.1"/>
    </source>
</evidence>
<protein>
    <submittedName>
        <fullName evidence="2">Uncharacterized protein</fullName>
    </submittedName>
</protein>
<sequence length="213" mass="24779">MGGNFDKAIALATEQMPKSTKQEQSELNRIIGQSLFNQGKYDQALPYLLEYKGVRGRLNNNDYYQLGYAYYKQGDFEKAVETFNKIVDGENKTAQNAYYHLAQSYIKLNKSEDALNAFKKASEMDFDAQIQQDASYNYAKISYEYGNPYDSVPAVILAYLEKYPDTDKNAEMNEFLIDSYFSSKNYTELCALWKMDVLLVMKMFMVKWRFMKV</sequence>
<dbReference type="PROSITE" id="PS50005">
    <property type="entry name" value="TPR"/>
    <property type="match status" value="2"/>
</dbReference>
<proteinExistence type="predicted"/>
<evidence type="ECO:0000313" key="3">
    <source>
        <dbReference type="Proteomes" id="UP000028980"/>
    </source>
</evidence>
<dbReference type="EMBL" id="BBLG01000006">
    <property type="protein sequence ID" value="GAK76951.1"/>
    <property type="molecule type" value="Genomic_DNA"/>
</dbReference>
<dbReference type="Proteomes" id="UP000028980">
    <property type="component" value="Unassembled WGS sequence"/>
</dbReference>
<dbReference type="InterPro" id="IPR019734">
    <property type="entry name" value="TPR_rpt"/>
</dbReference>
<dbReference type="Pfam" id="PF12895">
    <property type="entry name" value="ANAPC3"/>
    <property type="match status" value="1"/>
</dbReference>
<organism evidence="2 3">
    <name type="scientific">Nonlabens ulvanivorans</name>
    <name type="common">Persicivirga ulvanivorans</name>
    <dbReference type="NCBI Taxonomy" id="906888"/>
    <lineage>
        <taxon>Bacteria</taxon>
        <taxon>Pseudomonadati</taxon>
        <taxon>Bacteroidota</taxon>
        <taxon>Flavobacteriia</taxon>
        <taxon>Flavobacteriales</taxon>
        <taxon>Flavobacteriaceae</taxon>
        <taxon>Nonlabens</taxon>
    </lineage>
</organism>
<name>A0A081DDF5_NONUL</name>
<comment type="caution">
    <text evidence="2">The sequence shown here is derived from an EMBL/GenBank/DDBJ whole genome shotgun (WGS) entry which is preliminary data.</text>
</comment>
<keyword evidence="1" id="KW-0802">TPR repeat</keyword>
<dbReference type="InterPro" id="IPR011990">
    <property type="entry name" value="TPR-like_helical_dom_sf"/>
</dbReference>
<gene>
    <name evidence="2" type="ORF">JCM19296_2555</name>
</gene>
<dbReference type="Gene3D" id="1.25.40.10">
    <property type="entry name" value="Tetratricopeptide repeat domain"/>
    <property type="match status" value="1"/>
</dbReference>
<reference evidence="2 3" key="1">
    <citation type="journal article" date="2014" name="Genome Announc.">
        <title>Draft Genome Sequences of Marine Flavobacterium Nonlabens Strains NR17, NR24, NR27, NR32, NR33, and Ara13.</title>
        <authorList>
            <person name="Nakanishi M."/>
            <person name="Meirelles P."/>
            <person name="Suzuki R."/>
            <person name="Takatani N."/>
            <person name="Mino S."/>
            <person name="Suda W."/>
            <person name="Oshima K."/>
            <person name="Hattori M."/>
            <person name="Ohkuma M."/>
            <person name="Hosokawa M."/>
            <person name="Miyashita K."/>
            <person name="Thompson F.L."/>
            <person name="Niwa A."/>
            <person name="Sawabe T."/>
            <person name="Sawabe T."/>
        </authorList>
    </citation>
    <scope>NUCLEOTIDE SEQUENCE [LARGE SCALE GENOMIC DNA]</scope>
    <source>
        <strain evidence="3">JCM19296</strain>
    </source>
</reference>
<feature type="repeat" description="TPR" evidence="1">
    <location>
        <begin position="60"/>
        <end position="93"/>
    </location>
</feature>
<evidence type="ECO:0000256" key="1">
    <source>
        <dbReference type="PROSITE-ProRule" id="PRU00339"/>
    </source>
</evidence>
<dbReference type="PROSITE" id="PS50293">
    <property type="entry name" value="TPR_REGION"/>
    <property type="match status" value="1"/>
</dbReference>
<dbReference type="AlphaFoldDB" id="A0A081DDF5"/>